<dbReference type="PANTHER" id="PTHR30532">
    <property type="entry name" value="IRON III DICITRATE-BINDING PERIPLASMIC PROTEIN"/>
    <property type="match status" value="1"/>
</dbReference>
<name>A0A3A3GIC7_PANTH</name>
<keyword evidence="5" id="KW-0175">Coiled coil</keyword>
<dbReference type="PANTHER" id="PTHR30532:SF28">
    <property type="entry name" value="PETROBACTIN-BINDING PROTEIN YCLQ"/>
    <property type="match status" value="1"/>
</dbReference>
<dbReference type="EMBL" id="QYZD01000007">
    <property type="protein sequence ID" value="RJG24313.1"/>
    <property type="molecule type" value="Genomic_DNA"/>
</dbReference>
<dbReference type="OrthoDB" id="63946at2"/>
<dbReference type="GO" id="GO:0030288">
    <property type="term" value="C:outer membrane-bounded periplasmic space"/>
    <property type="evidence" value="ECO:0007669"/>
    <property type="project" value="TreeGrafter"/>
</dbReference>
<sequence length="320" mass="34806">MKKTVLILVIAMMATLVAACGSNKTDSSNGSTSTGAEANNTVEEIVIKHELDETTVKKNPSKVVVFSYGVVDSLDKLGVDIAALPKNSLPPYLKKFEDEKYVNAGGLKEPDFEAIHALKPDLIIIAGRQASSYEEFKAIAPTIYMDIDTDRYMESFKENAENLGKIFNKESEVQAELAKIDGDIKQLNEKVTASNQNALIILANDGKISGYGAGSRFGIIHDVFGFPPVDPDIKTSTHGDPVSFEYIVEKDPDYLFVIDRGAVVGGESSAKQVVENELVKKTKAFKEGHIVYLDPSYWYLSGGGLVSVEEMVKEIGAAIQ</sequence>
<evidence type="ECO:0000256" key="2">
    <source>
        <dbReference type="ARBA" id="ARBA00008814"/>
    </source>
</evidence>
<dbReference type="RefSeq" id="WP_119793369.1">
    <property type="nucleotide sequence ID" value="NZ_QYZD01000007.1"/>
</dbReference>
<feature type="chain" id="PRO_5038535918" evidence="6">
    <location>
        <begin position="19"/>
        <end position="320"/>
    </location>
</feature>
<dbReference type="Pfam" id="PF01497">
    <property type="entry name" value="Peripla_BP_2"/>
    <property type="match status" value="1"/>
</dbReference>
<feature type="domain" description="Fe/B12 periplasmic-binding" evidence="7">
    <location>
        <begin position="62"/>
        <end position="320"/>
    </location>
</feature>
<keyword evidence="3" id="KW-0813">Transport</keyword>
<dbReference type="Gene3D" id="3.40.50.1980">
    <property type="entry name" value="Nitrogenase molybdenum iron protein domain"/>
    <property type="match status" value="2"/>
</dbReference>
<dbReference type="GO" id="GO:1901678">
    <property type="term" value="P:iron coordination entity transport"/>
    <property type="evidence" value="ECO:0007669"/>
    <property type="project" value="UniProtKB-ARBA"/>
</dbReference>
<dbReference type="InterPro" id="IPR051313">
    <property type="entry name" value="Bact_iron-sidero_bind"/>
</dbReference>
<dbReference type="PROSITE" id="PS51257">
    <property type="entry name" value="PROKAR_LIPOPROTEIN"/>
    <property type="match status" value="1"/>
</dbReference>
<proteinExistence type="inferred from homology"/>
<keyword evidence="4 6" id="KW-0732">Signal</keyword>
<comment type="caution">
    <text evidence="8">The sequence shown here is derived from an EMBL/GenBank/DDBJ whole genome shotgun (WGS) entry which is preliminary data.</text>
</comment>
<dbReference type="PROSITE" id="PS50983">
    <property type="entry name" value="FE_B12_PBP"/>
    <property type="match status" value="1"/>
</dbReference>
<dbReference type="AlphaFoldDB" id="A0A3A3GIC7"/>
<evidence type="ECO:0000256" key="3">
    <source>
        <dbReference type="ARBA" id="ARBA00022448"/>
    </source>
</evidence>
<organism evidence="8 9">
    <name type="scientific">Paenibacillus thiaminolyticus</name>
    <name type="common">Bacillus thiaminolyticus</name>
    <dbReference type="NCBI Taxonomy" id="49283"/>
    <lineage>
        <taxon>Bacteria</taxon>
        <taxon>Bacillati</taxon>
        <taxon>Bacillota</taxon>
        <taxon>Bacilli</taxon>
        <taxon>Bacillales</taxon>
        <taxon>Paenibacillaceae</taxon>
        <taxon>Paenibacillus</taxon>
    </lineage>
</organism>
<evidence type="ECO:0000313" key="8">
    <source>
        <dbReference type="EMBL" id="RJG24313.1"/>
    </source>
</evidence>
<feature type="coiled-coil region" evidence="5">
    <location>
        <begin position="170"/>
        <end position="197"/>
    </location>
</feature>
<dbReference type="Proteomes" id="UP000266177">
    <property type="component" value="Unassembled WGS sequence"/>
</dbReference>
<protein>
    <submittedName>
        <fullName evidence="8">Siderophore ABC transporter substrate-binding protein</fullName>
    </submittedName>
</protein>
<gene>
    <name evidence="8" type="ORF">DQX05_10680</name>
</gene>
<evidence type="ECO:0000259" key="7">
    <source>
        <dbReference type="PROSITE" id="PS50983"/>
    </source>
</evidence>
<evidence type="ECO:0000256" key="1">
    <source>
        <dbReference type="ARBA" id="ARBA00004196"/>
    </source>
</evidence>
<evidence type="ECO:0000256" key="4">
    <source>
        <dbReference type="ARBA" id="ARBA00022729"/>
    </source>
</evidence>
<evidence type="ECO:0000313" key="9">
    <source>
        <dbReference type="Proteomes" id="UP000266177"/>
    </source>
</evidence>
<dbReference type="CDD" id="cd01140">
    <property type="entry name" value="FatB"/>
    <property type="match status" value="1"/>
</dbReference>
<accession>A0A3A3GIC7</accession>
<evidence type="ECO:0000256" key="6">
    <source>
        <dbReference type="SAM" id="SignalP"/>
    </source>
</evidence>
<comment type="similarity">
    <text evidence="2">Belongs to the bacterial solute-binding protein 8 family.</text>
</comment>
<evidence type="ECO:0000256" key="5">
    <source>
        <dbReference type="SAM" id="Coils"/>
    </source>
</evidence>
<comment type="subcellular location">
    <subcellularLocation>
        <location evidence="1">Cell envelope</location>
    </subcellularLocation>
</comment>
<dbReference type="SUPFAM" id="SSF53807">
    <property type="entry name" value="Helical backbone' metal receptor"/>
    <property type="match status" value="1"/>
</dbReference>
<dbReference type="InterPro" id="IPR033870">
    <property type="entry name" value="FatB"/>
</dbReference>
<feature type="signal peptide" evidence="6">
    <location>
        <begin position="1"/>
        <end position="18"/>
    </location>
</feature>
<reference evidence="8 9" key="1">
    <citation type="submission" date="2018-09" db="EMBL/GenBank/DDBJ databases">
        <title>Paenibacillus SK2017-BO5.</title>
        <authorList>
            <person name="Piskunova J.V."/>
            <person name="Dubiley S.A."/>
            <person name="Severinov K.V."/>
        </authorList>
    </citation>
    <scope>NUCLEOTIDE SEQUENCE [LARGE SCALE GENOMIC DNA]</scope>
    <source>
        <strain evidence="8 9">BO5</strain>
    </source>
</reference>
<dbReference type="InterPro" id="IPR002491">
    <property type="entry name" value="ABC_transptr_periplasmic_BD"/>
</dbReference>